<evidence type="ECO:0000256" key="6">
    <source>
        <dbReference type="ARBA" id="ARBA00022692"/>
    </source>
</evidence>
<keyword evidence="3 10" id="KW-0813">Transport</keyword>
<keyword evidence="9 11" id="KW-0472">Membrane</keyword>
<evidence type="ECO:0000256" key="7">
    <source>
        <dbReference type="ARBA" id="ARBA00022737"/>
    </source>
</evidence>
<dbReference type="InterPro" id="IPR022357">
    <property type="entry name" value="MIP_CS"/>
</dbReference>
<evidence type="ECO:0000256" key="10">
    <source>
        <dbReference type="RuleBase" id="RU000477"/>
    </source>
</evidence>
<dbReference type="InterPro" id="IPR023271">
    <property type="entry name" value="Aquaporin-like"/>
</dbReference>
<evidence type="ECO:0000256" key="4">
    <source>
        <dbReference type="ARBA" id="ARBA00022475"/>
    </source>
</evidence>
<dbReference type="STRING" id="225324.SAMN02745126_00529"/>
<proteinExistence type="inferred from homology"/>
<reference evidence="13" key="1">
    <citation type="submission" date="2017-02" db="EMBL/GenBank/DDBJ databases">
        <authorList>
            <person name="Varghese N."/>
            <person name="Submissions S."/>
        </authorList>
    </citation>
    <scope>NUCLEOTIDE SEQUENCE [LARGE SCALE GENOMIC DNA]</scope>
    <source>
        <strain evidence="13">ATCC 27094</strain>
    </source>
</reference>
<evidence type="ECO:0000256" key="8">
    <source>
        <dbReference type="ARBA" id="ARBA00022989"/>
    </source>
</evidence>
<dbReference type="SUPFAM" id="SSF81338">
    <property type="entry name" value="Aquaporin-like"/>
    <property type="match status" value="1"/>
</dbReference>
<gene>
    <name evidence="12" type="ORF">SAMN02745126_00529</name>
</gene>
<evidence type="ECO:0000256" key="9">
    <source>
        <dbReference type="ARBA" id="ARBA00023136"/>
    </source>
</evidence>
<dbReference type="PROSITE" id="PS00221">
    <property type="entry name" value="MIP"/>
    <property type="match status" value="1"/>
</dbReference>
<dbReference type="PRINTS" id="PR00783">
    <property type="entry name" value="MINTRINSICP"/>
</dbReference>
<dbReference type="Pfam" id="PF00230">
    <property type="entry name" value="MIP"/>
    <property type="match status" value="1"/>
</dbReference>
<accession>A0A1T4JW28</accession>
<evidence type="ECO:0000256" key="1">
    <source>
        <dbReference type="ARBA" id="ARBA00004651"/>
    </source>
</evidence>
<dbReference type="InterPro" id="IPR034294">
    <property type="entry name" value="Aquaporin_transptr"/>
</dbReference>
<comment type="subcellular location">
    <subcellularLocation>
        <location evidence="1">Cell membrane</location>
        <topology evidence="1">Multi-pass membrane protein</topology>
    </subcellularLocation>
</comment>
<evidence type="ECO:0000256" key="2">
    <source>
        <dbReference type="ARBA" id="ARBA00006175"/>
    </source>
</evidence>
<dbReference type="AlphaFoldDB" id="A0A1T4JW28"/>
<dbReference type="GO" id="GO:0005886">
    <property type="term" value="C:plasma membrane"/>
    <property type="evidence" value="ECO:0007669"/>
    <property type="project" value="UniProtKB-SubCell"/>
</dbReference>
<evidence type="ECO:0000313" key="12">
    <source>
        <dbReference type="EMBL" id="SJZ34452.1"/>
    </source>
</evidence>
<dbReference type="NCBIfam" id="TIGR00861">
    <property type="entry name" value="MIP"/>
    <property type="match status" value="1"/>
</dbReference>
<dbReference type="GO" id="GO:0015250">
    <property type="term" value="F:water channel activity"/>
    <property type="evidence" value="ECO:0007669"/>
    <property type="project" value="TreeGrafter"/>
</dbReference>
<comment type="similarity">
    <text evidence="2 10">Belongs to the MIP/aquaporin (TC 1.A.8) family.</text>
</comment>
<feature type="transmembrane region" description="Helical" evidence="11">
    <location>
        <begin position="127"/>
        <end position="150"/>
    </location>
</feature>
<dbReference type="EMBL" id="FUWJ01000001">
    <property type="protein sequence ID" value="SJZ34452.1"/>
    <property type="molecule type" value="Genomic_DNA"/>
</dbReference>
<evidence type="ECO:0000256" key="3">
    <source>
        <dbReference type="ARBA" id="ARBA00022448"/>
    </source>
</evidence>
<dbReference type="OrthoDB" id="9807293at2"/>
<feature type="transmembrane region" description="Helical" evidence="11">
    <location>
        <begin position="203"/>
        <end position="225"/>
    </location>
</feature>
<evidence type="ECO:0000256" key="11">
    <source>
        <dbReference type="SAM" id="Phobius"/>
    </source>
</evidence>
<dbReference type="PANTHER" id="PTHR19139">
    <property type="entry name" value="AQUAPORIN TRANSPORTER"/>
    <property type="match status" value="1"/>
</dbReference>
<dbReference type="Proteomes" id="UP000190092">
    <property type="component" value="Unassembled WGS sequence"/>
</dbReference>
<keyword evidence="6 10" id="KW-0812">Transmembrane</keyword>
<dbReference type="FunFam" id="1.20.1080.10:FF:000007">
    <property type="entry name" value="Aquaporin Z"/>
    <property type="match status" value="1"/>
</dbReference>
<evidence type="ECO:0000256" key="5">
    <source>
        <dbReference type="ARBA" id="ARBA00022519"/>
    </source>
</evidence>
<dbReference type="PANTHER" id="PTHR19139:SF199">
    <property type="entry name" value="MIP17260P"/>
    <property type="match status" value="1"/>
</dbReference>
<sequence>MSKKLAAEFFGTFWLVFGGCGSAVLAAGFPQLGIAFAGVALAFGLTVLTMAYAVGGISGGHFNPAVSLGLAIGGRFPFSQLIPYWIVQVLGGIAAAAILYTIATAKPDFVVGGFASNGYGELSPGHYGLPAAFLIEVTLTAGFIVVILGATARTAPSGFGPLAIGLALTLIHLISIPVTNTSVNPARSTAAALFAQTAALGQLWLFWVAPLIGAVVGAAIWKLLLEKDGA</sequence>
<dbReference type="InterPro" id="IPR000425">
    <property type="entry name" value="MIP"/>
</dbReference>
<keyword evidence="4" id="KW-1003">Cell membrane</keyword>
<keyword evidence="8 11" id="KW-1133">Transmembrane helix</keyword>
<dbReference type="RefSeq" id="WP_085932257.1">
    <property type="nucleotide sequence ID" value="NZ_FUWJ01000001.1"/>
</dbReference>
<dbReference type="Gene3D" id="1.20.1080.10">
    <property type="entry name" value="Glycerol uptake facilitator protein"/>
    <property type="match status" value="1"/>
</dbReference>
<keyword evidence="5" id="KW-0997">Cell inner membrane</keyword>
<feature type="transmembrane region" description="Helical" evidence="11">
    <location>
        <begin position="81"/>
        <end position="103"/>
    </location>
</feature>
<name>A0A1T4JW28_9HYPH</name>
<protein>
    <submittedName>
        <fullName evidence="12">Aquaporin Z</fullName>
    </submittedName>
</protein>
<organism evidence="12 13">
    <name type="scientific">Enhydrobacter aerosaccus</name>
    <dbReference type="NCBI Taxonomy" id="225324"/>
    <lineage>
        <taxon>Bacteria</taxon>
        <taxon>Pseudomonadati</taxon>
        <taxon>Pseudomonadota</taxon>
        <taxon>Alphaproteobacteria</taxon>
        <taxon>Hyphomicrobiales</taxon>
        <taxon>Enhydrobacter</taxon>
    </lineage>
</organism>
<feature type="transmembrane region" description="Helical" evidence="11">
    <location>
        <begin position="36"/>
        <end position="60"/>
    </location>
</feature>
<keyword evidence="13" id="KW-1185">Reference proteome</keyword>
<dbReference type="PROSITE" id="PS51257">
    <property type="entry name" value="PROKAR_LIPOPROTEIN"/>
    <property type="match status" value="1"/>
</dbReference>
<dbReference type="NCBIfam" id="NF003838">
    <property type="entry name" value="PRK05420.1"/>
    <property type="match status" value="1"/>
</dbReference>
<keyword evidence="7" id="KW-0677">Repeat</keyword>
<feature type="transmembrane region" description="Helical" evidence="11">
    <location>
        <begin position="162"/>
        <end position="183"/>
    </location>
</feature>
<evidence type="ECO:0000313" key="13">
    <source>
        <dbReference type="Proteomes" id="UP000190092"/>
    </source>
</evidence>